<evidence type="ECO:0000256" key="2">
    <source>
        <dbReference type="ARBA" id="ARBA00005983"/>
    </source>
</evidence>
<dbReference type="SUPFAM" id="SSF111331">
    <property type="entry name" value="NAD kinase/diacylglycerol kinase-like"/>
    <property type="match status" value="1"/>
</dbReference>
<keyword evidence="8" id="KW-1208">Phospholipid metabolism</keyword>
<keyword evidence="7" id="KW-0594">Phospholipid biosynthesis</keyword>
<evidence type="ECO:0000256" key="7">
    <source>
        <dbReference type="ARBA" id="ARBA00023209"/>
    </source>
</evidence>
<dbReference type="InterPro" id="IPR001206">
    <property type="entry name" value="Diacylglycerol_kinase_cat_dom"/>
</dbReference>
<evidence type="ECO:0000256" key="9">
    <source>
        <dbReference type="SAM" id="MobiDB-lite"/>
    </source>
</evidence>
<dbReference type="Pfam" id="PF00781">
    <property type="entry name" value="DAGK_cat"/>
    <property type="match status" value="1"/>
</dbReference>
<evidence type="ECO:0000313" key="11">
    <source>
        <dbReference type="EMBL" id="GMA21227.1"/>
    </source>
</evidence>
<dbReference type="InterPro" id="IPR016064">
    <property type="entry name" value="NAD/diacylglycerol_kinase_sf"/>
</dbReference>
<keyword evidence="7" id="KW-0444">Lipid biosynthesis</keyword>
<accession>A0ABQ6HTA6</accession>
<feature type="domain" description="DAGKc" evidence="10">
    <location>
        <begin position="1"/>
        <end position="130"/>
    </location>
</feature>
<evidence type="ECO:0000256" key="4">
    <source>
        <dbReference type="ARBA" id="ARBA00022741"/>
    </source>
</evidence>
<protein>
    <submittedName>
        <fullName evidence="11">Sphingosine kinase</fullName>
    </submittedName>
</protein>
<feature type="region of interest" description="Disordered" evidence="9">
    <location>
        <begin position="132"/>
        <end position="152"/>
    </location>
</feature>
<evidence type="ECO:0000259" key="10">
    <source>
        <dbReference type="PROSITE" id="PS50146"/>
    </source>
</evidence>
<keyword evidence="12" id="KW-1185">Reference proteome</keyword>
<evidence type="ECO:0000256" key="3">
    <source>
        <dbReference type="ARBA" id="ARBA00022679"/>
    </source>
</evidence>
<comment type="caution">
    <text evidence="11">The sequence shown here is derived from an EMBL/GenBank/DDBJ whole genome shotgun (WGS) entry which is preliminary data.</text>
</comment>
<reference evidence="12" key="1">
    <citation type="journal article" date="2019" name="Int. J. Syst. Evol. Microbiol.">
        <title>The Global Catalogue of Microorganisms (GCM) 10K type strain sequencing project: providing services to taxonomists for standard genome sequencing and annotation.</title>
        <authorList>
            <consortium name="The Broad Institute Genomics Platform"/>
            <consortium name="The Broad Institute Genome Sequencing Center for Infectious Disease"/>
            <person name="Wu L."/>
            <person name="Ma J."/>
        </authorList>
    </citation>
    <scope>NUCLEOTIDE SEQUENCE [LARGE SCALE GENOMIC DNA]</scope>
    <source>
        <strain evidence="12">NBRC 105830</strain>
    </source>
</reference>
<keyword evidence="6" id="KW-0067">ATP-binding</keyword>
<dbReference type="Pfam" id="PF19279">
    <property type="entry name" value="YegS_C"/>
    <property type="match status" value="1"/>
</dbReference>
<evidence type="ECO:0000256" key="6">
    <source>
        <dbReference type="ARBA" id="ARBA00022840"/>
    </source>
</evidence>
<keyword evidence="7" id="KW-0443">Lipid metabolism</keyword>
<evidence type="ECO:0000313" key="12">
    <source>
        <dbReference type="Proteomes" id="UP001157109"/>
    </source>
</evidence>
<evidence type="ECO:0000256" key="1">
    <source>
        <dbReference type="ARBA" id="ARBA00001946"/>
    </source>
</evidence>
<dbReference type="InterPro" id="IPR050187">
    <property type="entry name" value="Lipid_Phosphate_FormReg"/>
</dbReference>
<name>A0ABQ6HTA6_9MICO</name>
<dbReference type="InterPro" id="IPR017438">
    <property type="entry name" value="ATP-NAD_kinase_N"/>
</dbReference>
<gene>
    <name evidence="11" type="ORF">GCM10025862_32480</name>
</gene>
<dbReference type="PANTHER" id="PTHR12358:SF54">
    <property type="entry name" value="SPHINGOSINE KINASE RELATED PROTEIN"/>
    <property type="match status" value="1"/>
</dbReference>
<dbReference type="Proteomes" id="UP001157109">
    <property type="component" value="Unassembled WGS sequence"/>
</dbReference>
<keyword evidence="4" id="KW-0547">Nucleotide-binding</keyword>
<comment type="similarity">
    <text evidence="2">Belongs to the diacylglycerol/lipid kinase family.</text>
</comment>
<evidence type="ECO:0000256" key="5">
    <source>
        <dbReference type="ARBA" id="ARBA00022777"/>
    </source>
</evidence>
<comment type="cofactor">
    <cofactor evidence="1">
        <name>Mg(2+)</name>
        <dbReference type="ChEBI" id="CHEBI:18420"/>
    </cofactor>
</comment>
<keyword evidence="5 11" id="KW-0418">Kinase</keyword>
<dbReference type="InterPro" id="IPR045540">
    <property type="entry name" value="YegS/DAGK_C"/>
</dbReference>
<dbReference type="PROSITE" id="PS50146">
    <property type="entry name" value="DAGK"/>
    <property type="match status" value="1"/>
</dbReference>
<dbReference type="EMBL" id="BSUJ01000001">
    <property type="protein sequence ID" value="GMA21227.1"/>
    <property type="molecule type" value="Genomic_DNA"/>
</dbReference>
<dbReference type="GO" id="GO:0016301">
    <property type="term" value="F:kinase activity"/>
    <property type="evidence" value="ECO:0007669"/>
    <property type="project" value="UniProtKB-KW"/>
</dbReference>
<proteinExistence type="inferred from homology"/>
<sequence length="322" mass="33862">MSQAAIIVNPTKFDDVERLRDQVSEACRAAGWDTPLWLETTEDDPGSGQTLKALDAGATIVCPLGGDGTVRLVGSELAGTSTPMGLLPGGTGNLLARNLDLPIDSVRDALQVALTGKNRRIDVCTITVAPTPSPTVEVDDSPTEPEVASGSGHGPQTYDFLVMAGMGFDADIMASTDEDLKAKVGWVAYLVAGIRHLKGKQFKTTIVTDDDRFTRRTRSIIVGNVGKLQGGMALMPEAKPDDGLLDTLVLSPQGVVGWAGVAASLVSHHRRGHTRVTHHSTKSVRVTADRPVAVQIDGDVVGDAQLVEVGVRPGALLVRVPA</sequence>
<dbReference type="Gene3D" id="2.60.200.40">
    <property type="match status" value="1"/>
</dbReference>
<evidence type="ECO:0000256" key="8">
    <source>
        <dbReference type="ARBA" id="ARBA00023264"/>
    </source>
</evidence>
<dbReference type="Gene3D" id="3.40.50.10330">
    <property type="entry name" value="Probable inorganic polyphosphate/atp-NAD kinase, domain 1"/>
    <property type="match status" value="1"/>
</dbReference>
<organism evidence="11 12">
    <name type="scientific">Arsenicicoccus piscis</name>
    <dbReference type="NCBI Taxonomy" id="673954"/>
    <lineage>
        <taxon>Bacteria</taxon>
        <taxon>Bacillati</taxon>
        <taxon>Actinomycetota</taxon>
        <taxon>Actinomycetes</taxon>
        <taxon>Micrococcales</taxon>
        <taxon>Intrasporangiaceae</taxon>
        <taxon>Arsenicicoccus</taxon>
    </lineage>
</organism>
<dbReference type="PANTHER" id="PTHR12358">
    <property type="entry name" value="SPHINGOSINE KINASE"/>
    <property type="match status" value="1"/>
</dbReference>
<keyword evidence="3" id="KW-0808">Transferase</keyword>